<comment type="caution">
    <text evidence="1">The sequence shown here is derived from an EMBL/GenBank/DDBJ whole genome shotgun (WGS) entry which is preliminary data.</text>
</comment>
<keyword evidence="3" id="KW-1185">Reference proteome</keyword>
<evidence type="ECO:0000313" key="2">
    <source>
        <dbReference type="EMBL" id="CAL5994950.1"/>
    </source>
</evidence>
<evidence type="ECO:0000313" key="1">
    <source>
        <dbReference type="EMBL" id="CAL5994948.1"/>
    </source>
</evidence>
<reference evidence="1 3" key="1">
    <citation type="submission" date="2024-07" db="EMBL/GenBank/DDBJ databases">
        <authorList>
            <person name="Akdeniz Z."/>
        </authorList>
    </citation>
    <scope>NUCLEOTIDE SEQUENCE [LARGE SCALE GENOMIC DNA]</scope>
</reference>
<protein>
    <submittedName>
        <fullName evidence="1">Hypothetical_protein</fullName>
    </submittedName>
</protein>
<gene>
    <name evidence="1" type="ORF">HINF_LOCUS13796</name>
    <name evidence="2" type="ORF">HINF_LOCUS13797</name>
</gene>
<organism evidence="1 3">
    <name type="scientific">Hexamita inflata</name>
    <dbReference type="NCBI Taxonomy" id="28002"/>
    <lineage>
        <taxon>Eukaryota</taxon>
        <taxon>Metamonada</taxon>
        <taxon>Diplomonadida</taxon>
        <taxon>Hexamitidae</taxon>
        <taxon>Hexamitinae</taxon>
        <taxon>Hexamita</taxon>
    </lineage>
</organism>
<dbReference type="Proteomes" id="UP001642409">
    <property type="component" value="Unassembled WGS sequence"/>
</dbReference>
<dbReference type="EMBL" id="CAXDID020000032">
    <property type="protein sequence ID" value="CAL5994948.1"/>
    <property type="molecule type" value="Genomic_DNA"/>
</dbReference>
<dbReference type="EMBL" id="CAXDID020000032">
    <property type="protein sequence ID" value="CAL5994950.1"/>
    <property type="molecule type" value="Genomic_DNA"/>
</dbReference>
<sequence length="101" mass="12293">MQRGLDNAWMQDLLWRLWTSHVTPTFLRCLRLGVSLEHISRYQFDPDRIIRIYQYPLFYLIGGLGMQNVDSAWLNIISLIHKQQRYRFQNVQRHVKFRVES</sequence>
<proteinExistence type="predicted"/>
<accession>A0ABP1HKZ2</accession>
<evidence type="ECO:0000313" key="3">
    <source>
        <dbReference type="Proteomes" id="UP001642409"/>
    </source>
</evidence>
<name>A0ABP1HKZ2_9EUKA</name>